<dbReference type="Proteomes" id="UP000276741">
    <property type="component" value="Chromosome"/>
</dbReference>
<reference evidence="3" key="3">
    <citation type="journal article" date="2019" name="BMC Res. Notes">
        <title>Complete genome sequence of the Sulfodiicoccus acidiphilus strain HS-1T, the first crenarchaeon that lacks polB3, isolated from an acidic hot spring in Ohwaku-dani, Hakone, Japan.</title>
        <authorList>
            <person name="Sakai H.D."/>
            <person name="Kurosawa N."/>
        </authorList>
    </citation>
    <scope>NUCLEOTIDE SEQUENCE</scope>
    <source>
        <strain evidence="3">HS-1</strain>
    </source>
</reference>
<keyword evidence="5" id="KW-1185">Reference proteome</keyword>
<dbReference type="RefSeq" id="WP_229768263.1">
    <property type="nucleotide sequence ID" value="NZ_AP018553.1"/>
</dbReference>
<protein>
    <recommendedName>
        <fullName evidence="2">Zinc-ribbon domain-containing protein</fullName>
    </recommendedName>
</protein>
<dbReference type="EMBL" id="AP018553">
    <property type="protein sequence ID" value="BBD71836.1"/>
    <property type="molecule type" value="Genomic_DNA"/>
</dbReference>
<name>A0A348B0Y4_9CREN</name>
<feature type="compositionally biased region" description="Pro residues" evidence="1">
    <location>
        <begin position="134"/>
        <end position="143"/>
    </location>
</feature>
<evidence type="ECO:0000256" key="1">
    <source>
        <dbReference type="SAM" id="MobiDB-lite"/>
    </source>
</evidence>
<reference evidence="4" key="4">
    <citation type="submission" date="2020-09" db="EMBL/GenBank/DDBJ databases">
        <authorList>
            <person name="Sun Q."/>
            <person name="Ohkuma M."/>
        </authorList>
    </citation>
    <scope>NUCLEOTIDE SEQUENCE</scope>
    <source>
        <strain evidence="4">JCM 31740</strain>
    </source>
</reference>
<gene>
    <name evidence="4" type="ORF">GCM10007116_19260</name>
    <name evidence="3" type="ORF">HS1genome_0225</name>
</gene>
<dbReference type="KEGG" id="sacd:HS1genome_0225"/>
<dbReference type="GeneID" id="38665720"/>
<evidence type="ECO:0000259" key="2">
    <source>
        <dbReference type="Pfam" id="PF13240"/>
    </source>
</evidence>
<dbReference type="Pfam" id="PF13240">
    <property type="entry name" value="Zn_Ribbon_1"/>
    <property type="match status" value="1"/>
</dbReference>
<feature type="compositionally biased region" description="Low complexity" evidence="1">
    <location>
        <begin position="144"/>
        <end position="153"/>
    </location>
</feature>
<dbReference type="AlphaFoldDB" id="A0A348B0Y4"/>
<feature type="domain" description="Zinc-ribbon" evidence="2">
    <location>
        <begin position="163"/>
        <end position="185"/>
    </location>
</feature>
<dbReference type="InterPro" id="IPR026870">
    <property type="entry name" value="Zinc_ribbon_dom"/>
</dbReference>
<evidence type="ECO:0000313" key="5">
    <source>
        <dbReference type="Proteomes" id="UP000276741"/>
    </source>
</evidence>
<organism evidence="3 5">
    <name type="scientific">Sulfodiicoccus acidiphilus</name>
    <dbReference type="NCBI Taxonomy" id="1670455"/>
    <lineage>
        <taxon>Archaea</taxon>
        <taxon>Thermoproteota</taxon>
        <taxon>Thermoprotei</taxon>
        <taxon>Sulfolobales</taxon>
        <taxon>Sulfolobaceae</taxon>
        <taxon>Sulfodiicoccus</taxon>
    </lineage>
</organism>
<evidence type="ECO:0000313" key="4">
    <source>
        <dbReference type="EMBL" id="GGU02365.1"/>
    </source>
</evidence>
<sequence length="186" mass="20490">MAKELYFPRQVDLNYVVNSLVSQLSSEGYKVQSNVGTTMAVVQAKKEGFLRTLVAANRAFTFTFNNTVNGLQVKIGIGAWVENLAATAIETVILGPIFLVVDVPEMVYNEHIEGKFARMIENIVNQAPSSFQQAPPPFQPPQSVPQYQPMPQQPQASHQQFSYCPSCGGQIAPNYKFCPSCGTRLS</sequence>
<feature type="region of interest" description="Disordered" evidence="1">
    <location>
        <begin position="130"/>
        <end position="153"/>
    </location>
</feature>
<proteinExistence type="predicted"/>
<dbReference type="EMBL" id="BMQS01000022">
    <property type="protein sequence ID" value="GGU02365.1"/>
    <property type="molecule type" value="Genomic_DNA"/>
</dbReference>
<dbReference type="Proteomes" id="UP000616143">
    <property type="component" value="Unassembled WGS sequence"/>
</dbReference>
<reference evidence="4" key="1">
    <citation type="journal article" date="2014" name="Int. J. Syst. Evol. Microbiol.">
        <title>Complete genome sequence of Corynebacterium casei LMG S-19264T (=DSM 44701T), isolated from a smear-ripened cheese.</title>
        <authorList>
            <consortium name="US DOE Joint Genome Institute (JGI-PGF)"/>
            <person name="Walter F."/>
            <person name="Albersmeier A."/>
            <person name="Kalinowski J."/>
            <person name="Ruckert C."/>
        </authorList>
    </citation>
    <scope>NUCLEOTIDE SEQUENCE</scope>
    <source>
        <strain evidence="4">JCM 31740</strain>
    </source>
</reference>
<reference evidence="5" key="2">
    <citation type="submission" date="2018-04" db="EMBL/GenBank/DDBJ databases">
        <title>Complete genome sequence of Sulfodiicoccus acidiphilus strain HS-1.</title>
        <authorList>
            <person name="Sakai H.D."/>
            <person name="Kurosawa N."/>
        </authorList>
    </citation>
    <scope>NUCLEOTIDE SEQUENCE [LARGE SCALE GENOMIC DNA]</scope>
    <source>
        <strain evidence="5">HS-1</strain>
    </source>
</reference>
<evidence type="ECO:0000313" key="3">
    <source>
        <dbReference type="EMBL" id="BBD71836.1"/>
    </source>
</evidence>
<accession>A0A348B0Y4</accession>